<dbReference type="GeneID" id="105424474"/>
<evidence type="ECO:0000256" key="2">
    <source>
        <dbReference type="ARBA" id="ARBA00012522"/>
    </source>
</evidence>
<dbReference type="PANTHER" id="PTHR14624:SF0">
    <property type="entry name" value="POLYPRENOL REDUCTASE"/>
    <property type="match status" value="1"/>
</dbReference>
<dbReference type="GO" id="GO:0003865">
    <property type="term" value="F:3-oxo-5-alpha-steroid 4-dehydrogenase activity"/>
    <property type="evidence" value="ECO:0007669"/>
    <property type="project" value="TreeGrafter"/>
</dbReference>
<evidence type="ECO:0000256" key="5">
    <source>
        <dbReference type="ARBA" id="ARBA00023136"/>
    </source>
</evidence>
<sequence>LICLWLSYMQLKINFILARIRKNLHGDVVSYEYKIPSDGLFKYIAGPLQLFEILIYLMLSIILWQASTYHYVTIWVILNQVECAFLSHRWYCKTFKNYPKERKILIPYIW</sequence>
<keyword evidence="11" id="KW-1185">Reference proteome</keyword>
<organism evidence="11 12">
    <name type="scientific">Pogonomyrmex barbatus</name>
    <name type="common">red harvester ant</name>
    <dbReference type="NCBI Taxonomy" id="144034"/>
    <lineage>
        <taxon>Eukaryota</taxon>
        <taxon>Metazoa</taxon>
        <taxon>Ecdysozoa</taxon>
        <taxon>Arthropoda</taxon>
        <taxon>Hexapoda</taxon>
        <taxon>Insecta</taxon>
        <taxon>Pterygota</taxon>
        <taxon>Neoptera</taxon>
        <taxon>Endopterygota</taxon>
        <taxon>Hymenoptera</taxon>
        <taxon>Apocrita</taxon>
        <taxon>Aculeata</taxon>
        <taxon>Formicoidea</taxon>
        <taxon>Formicidae</taxon>
        <taxon>Myrmicinae</taxon>
        <taxon>Pogonomyrmex</taxon>
    </lineage>
</organism>
<keyword evidence="9" id="KW-0521">NADP</keyword>
<feature type="non-terminal residue" evidence="12">
    <location>
        <position position="1"/>
    </location>
</feature>
<evidence type="ECO:0000256" key="8">
    <source>
        <dbReference type="ARBA" id="ARBA00049427"/>
    </source>
</evidence>
<dbReference type="Pfam" id="PF02544">
    <property type="entry name" value="Steroid_dh"/>
    <property type="match status" value="1"/>
</dbReference>
<dbReference type="OrthoDB" id="5788137at2759"/>
<dbReference type="Proteomes" id="UP000504615">
    <property type="component" value="Unplaced"/>
</dbReference>
<dbReference type="GO" id="GO:0102389">
    <property type="term" value="F:polyprenol reductase activity"/>
    <property type="evidence" value="ECO:0007669"/>
    <property type="project" value="UniProtKB-UniRule"/>
</dbReference>
<feature type="transmembrane region" description="Helical" evidence="9">
    <location>
        <begin position="43"/>
        <end position="66"/>
    </location>
</feature>
<gene>
    <name evidence="12" type="primary">LOC105424474</name>
</gene>
<dbReference type="GO" id="GO:0005789">
    <property type="term" value="C:endoplasmic reticulum membrane"/>
    <property type="evidence" value="ECO:0007669"/>
    <property type="project" value="UniProtKB-SubCell"/>
</dbReference>
<dbReference type="RefSeq" id="XP_011633029.1">
    <property type="nucleotide sequence ID" value="XM_011634727.1"/>
</dbReference>
<evidence type="ECO:0000256" key="7">
    <source>
        <dbReference type="ARBA" id="ARBA00047186"/>
    </source>
</evidence>
<dbReference type="AlphaFoldDB" id="A0A6I9WMK7"/>
<dbReference type="PANTHER" id="PTHR14624">
    <property type="entry name" value="DFG10 PROTEIN"/>
    <property type="match status" value="1"/>
</dbReference>
<comment type="subcellular location">
    <subcellularLocation>
        <location evidence="1">Endomembrane system</location>
        <topology evidence="1">Multi-pass membrane protein</topology>
    </subcellularLocation>
    <subcellularLocation>
        <location evidence="9">Endoplasmic reticulum membrane</location>
    </subcellularLocation>
</comment>
<keyword evidence="9" id="KW-0256">Endoplasmic reticulum</keyword>
<accession>A0A6I9WMK7</accession>
<keyword evidence="5 9" id="KW-0472">Membrane</keyword>
<evidence type="ECO:0000313" key="11">
    <source>
        <dbReference type="Proteomes" id="UP000504615"/>
    </source>
</evidence>
<evidence type="ECO:0000313" key="12">
    <source>
        <dbReference type="RefSeq" id="XP_011633029.1"/>
    </source>
</evidence>
<name>A0A6I9WMK7_9HYME</name>
<proteinExistence type="inferred from homology"/>
<dbReference type="GO" id="GO:0016095">
    <property type="term" value="P:polyprenol catabolic process"/>
    <property type="evidence" value="ECO:0007669"/>
    <property type="project" value="UniProtKB-UniRule"/>
</dbReference>
<comment type="similarity">
    <text evidence="6 9">Belongs to the steroid 5-alpha reductase family. Polyprenal reductase subfamily.</text>
</comment>
<dbReference type="EC" id="1.3.1.94" evidence="2 9"/>
<comment type="caution">
    <text evidence="9">Lacks conserved residue(s) required for the propagation of feature annotation.</text>
</comment>
<dbReference type="UniPathway" id="UPA00378"/>
<comment type="function">
    <text evidence="9">Plays a key role in early steps of protein N-linked glycosylation by being involved in the conversion of polyprenol into dolichol. Acts as a polyprenal reductase that mediates the reduction of polyprenal into dolichal in a NADP-dependent mechanism. Dolichols are required for the synthesis of dolichol-linked monosaccharides and the oligosaccharide precursor used for N-glycosylation.</text>
</comment>
<dbReference type="GO" id="GO:0160198">
    <property type="term" value="F:polyprenal reductase activity"/>
    <property type="evidence" value="ECO:0007669"/>
    <property type="project" value="UniProtKB-EC"/>
</dbReference>
<dbReference type="GO" id="GO:0006488">
    <property type="term" value="P:dolichol-linked oligosaccharide biosynthetic process"/>
    <property type="evidence" value="ECO:0007669"/>
    <property type="project" value="UniProtKB-UniRule"/>
</dbReference>
<keyword evidence="3 9" id="KW-0812">Transmembrane</keyword>
<comment type="pathway">
    <text evidence="9">Protein modification; protein glycosylation.</text>
</comment>
<evidence type="ECO:0000256" key="3">
    <source>
        <dbReference type="ARBA" id="ARBA00022692"/>
    </source>
</evidence>
<dbReference type="InterPro" id="IPR039698">
    <property type="entry name" value="Dfg10/SRD5A3"/>
</dbReference>
<dbReference type="PROSITE" id="PS50244">
    <property type="entry name" value="S5A_REDUCTASE"/>
    <property type="match status" value="1"/>
</dbReference>
<dbReference type="KEGG" id="pbar:105424474"/>
<comment type="catalytic activity">
    <reaction evidence="8 9">
        <text>a di-trans,poly-cis-dolichal + NADP(+) = a di-trans,poly-cis-polyprenal + NADPH + H(+)</text>
        <dbReference type="Rhea" id="RHEA:80727"/>
        <dbReference type="Rhea" id="RHEA-COMP:19536"/>
        <dbReference type="Rhea" id="RHEA-COMP:19537"/>
        <dbReference type="ChEBI" id="CHEBI:15378"/>
        <dbReference type="ChEBI" id="CHEBI:57783"/>
        <dbReference type="ChEBI" id="CHEBI:58349"/>
        <dbReference type="ChEBI" id="CHEBI:231623"/>
        <dbReference type="ChEBI" id="CHEBI:231637"/>
        <dbReference type="EC" id="1.3.1.94"/>
    </reaction>
    <physiologicalReaction direction="right-to-left" evidence="8 9">
        <dbReference type="Rhea" id="RHEA:80729"/>
    </physiologicalReaction>
</comment>
<evidence type="ECO:0000256" key="1">
    <source>
        <dbReference type="ARBA" id="ARBA00004127"/>
    </source>
</evidence>
<evidence type="ECO:0000256" key="9">
    <source>
        <dbReference type="RuleBase" id="RU367081"/>
    </source>
</evidence>
<protein>
    <recommendedName>
        <fullName evidence="7 9">Polyprenal reductase</fullName>
        <ecNumber evidence="2 9">1.3.1.94</ecNumber>
    </recommendedName>
</protein>
<keyword evidence="9" id="KW-0560">Oxidoreductase</keyword>
<dbReference type="InterPro" id="IPR001104">
    <property type="entry name" value="3-oxo-5_a-steroid_4-DH_C"/>
</dbReference>
<evidence type="ECO:0000256" key="4">
    <source>
        <dbReference type="ARBA" id="ARBA00022989"/>
    </source>
</evidence>
<evidence type="ECO:0000256" key="6">
    <source>
        <dbReference type="ARBA" id="ARBA00046320"/>
    </source>
</evidence>
<evidence type="ECO:0000259" key="10">
    <source>
        <dbReference type="Pfam" id="PF02544"/>
    </source>
</evidence>
<keyword evidence="4 9" id="KW-1133">Transmembrane helix</keyword>
<reference evidence="12" key="1">
    <citation type="submission" date="2025-08" db="UniProtKB">
        <authorList>
            <consortium name="RefSeq"/>
        </authorList>
    </citation>
    <scope>IDENTIFICATION</scope>
</reference>
<feature type="domain" description="3-oxo-5-alpha-steroid 4-dehydrogenase C-terminal" evidence="10">
    <location>
        <begin position="9"/>
        <end position="110"/>
    </location>
</feature>